<dbReference type="Gene3D" id="3.60.60.10">
    <property type="entry name" value="Penicillin V Acylase, Chain A"/>
    <property type="match status" value="1"/>
</dbReference>
<dbReference type="Proteomes" id="UP000185093">
    <property type="component" value="Unassembled WGS sequence"/>
</dbReference>
<comment type="caution">
    <text evidence="3">The sequence shown here is derived from an EMBL/GenBank/DDBJ whole genome shotgun (WGS) entry which is preliminary data.</text>
</comment>
<feature type="signal peptide" evidence="2">
    <location>
        <begin position="1"/>
        <end position="26"/>
    </location>
</feature>
<keyword evidence="4" id="KW-1185">Reference proteome</keyword>
<dbReference type="PANTHER" id="PTHR12994">
    <property type="entry name" value="SECERNIN"/>
    <property type="match status" value="1"/>
</dbReference>
<keyword evidence="1" id="KW-0378">Hydrolase</keyword>
<accession>A0ABY1JF10</accession>
<keyword evidence="1" id="KW-0224">Dipeptidase</keyword>
<feature type="chain" id="PRO_5046720758" description="Dipeptidase" evidence="2">
    <location>
        <begin position="27"/>
        <end position="538"/>
    </location>
</feature>
<proteinExistence type="inferred from homology"/>
<evidence type="ECO:0000313" key="3">
    <source>
        <dbReference type="EMBL" id="SIN76276.1"/>
    </source>
</evidence>
<comment type="similarity">
    <text evidence="1">Belongs to the peptidase C69 family.</text>
</comment>
<evidence type="ECO:0000256" key="1">
    <source>
        <dbReference type="RuleBase" id="RU364089"/>
    </source>
</evidence>
<dbReference type="PANTHER" id="PTHR12994:SF17">
    <property type="entry name" value="LD30995P"/>
    <property type="match status" value="1"/>
</dbReference>
<dbReference type="EMBL" id="FSQZ01000001">
    <property type="protein sequence ID" value="SIN76276.1"/>
    <property type="molecule type" value="Genomic_DNA"/>
</dbReference>
<keyword evidence="1" id="KW-0645">Protease</keyword>
<dbReference type="RefSeq" id="WP_404792158.1">
    <property type="nucleotide sequence ID" value="NZ_FSQZ01000001.1"/>
</dbReference>
<dbReference type="PROSITE" id="PS51257">
    <property type="entry name" value="PROKAR_LIPOPROTEIN"/>
    <property type="match status" value="1"/>
</dbReference>
<comment type="catalytic activity">
    <reaction evidence="1">
        <text>an L-aminoacyl-L-amino acid + H2O = 2 an L-alpha-amino acid</text>
        <dbReference type="Rhea" id="RHEA:48940"/>
        <dbReference type="ChEBI" id="CHEBI:15377"/>
        <dbReference type="ChEBI" id="CHEBI:59869"/>
        <dbReference type="ChEBI" id="CHEBI:77460"/>
    </reaction>
</comment>
<sequence length="538" mass="61356">MNMRKACFRLCTALAVVALFVGSVSACTDIVVGKKASVDGSVMTSHTADGAFYDANVRVIKGKKFPKGSKADVFWNIIGEENYAPKKIGEIPQVEETYTYFHVGYPFMNEHGVAIGETTIPQKENLKTFYPDGKAIMTIEQLEVFALQRAKTAREAIKVIGELAEKYGFLPSCGSEGECLTITDSDEAWVFEMFSAGFMWTPESGKPGAIWAAQRVPDDCVVVVPNISRIRNIDPNDKSNFIVCKHYMEPAIENGWYNPKDGKPFVWQEAYSPLTGNDDWSLSSIWVRDRLHTLYSKLDPSREWDPYAETMSYPFAIKPAKNLSVQDVMEMLKSYMAGTPFDMTENNAWYVREGDKMVKSPLATPFMTSDQRKLLNIPYYRPVAKYDCAYSFVSQARSGYPTPLKTVLWFGYDNPNTTCYVPIYCGALDTRENWRTFDRDAFSLNSAQWAFILADDLVNKRYQDAIKDLHQVRDPLEETFFKEQKDVDAKALELSKKNLQSAKDYLTEYTKSCMEKVEKAWWNLNWTLITKYNNNKVK</sequence>
<name>A0ABY1JF10_9BACT</name>
<dbReference type="Pfam" id="PF03577">
    <property type="entry name" value="Peptidase_C69"/>
    <property type="match status" value="1"/>
</dbReference>
<reference evidence="3 4" key="1">
    <citation type="submission" date="2016-11" db="EMBL/GenBank/DDBJ databases">
        <authorList>
            <person name="Varghese N."/>
            <person name="Submissions S."/>
        </authorList>
    </citation>
    <scope>NUCLEOTIDE SEQUENCE [LARGE SCALE GENOMIC DNA]</scope>
    <source>
        <strain evidence="3 4">DSM 20664</strain>
    </source>
</reference>
<keyword evidence="2" id="KW-0732">Signal</keyword>
<dbReference type="EC" id="3.4.-.-" evidence="1"/>
<gene>
    <name evidence="3" type="ORF">SAMN05444368_1776</name>
</gene>
<evidence type="ECO:0000313" key="4">
    <source>
        <dbReference type="Proteomes" id="UP000185093"/>
    </source>
</evidence>
<evidence type="ECO:0000256" key="2">
    <source>
        <dbReference type="SAM" id="SignalP"/>
    </source>
</evidence>
<protein>
    <recommendedName>
        <fullName evidence="1">Dipeptidase</fullName>
        <ecNumber evidence="1">3.4.-.-</ecNumber>
    </recommendedName>
</protein>
<dbReference type="InterPro" id="IPR005322">
    <property type="entry name" value="Peptidase_C69"/>
</dbReference>
<organism evidence="3 4">
    <name type="scientific">Acetomicrobium flavidum</name>
    <dbReference type="NCBI Taxonomy" id="49896"/>
    <lineage>
        <taxon>Bacteria</taxon>
        <taxon>Thermotogati</taxon>
        <taxon>Synergistota</taxon>
        <taxon>Synergistia</taxon>
        <taxon>Synergistales</taxon>
        <taxon>Acetomicrobiaceae</taxon>
        <taxon>Acetomicrobium</taxon>
    </lineage>
</organism>